<sequence>MEQSSGSSQRLGERVSDTDTSPLSTTSCTSTVATWTPQWPTRHVLLLSRVNPEAIPTWFANAYESNGYDTEALELNVSSPLNVTPSSTRSVFSSPGFMLINESSRSNHAGMVSDNTASIPGELVLLTCRRRPQWRSRLWLQATV</sequence>
<protein>
    <submittedName>
        <fullName evidence="2">Uncharacterized protein</fullName>
    </submittedName>
</protein>
<evidence type="ECO:0000256" key="1">
    <source>
        <dbReference type="SAM" id="MobiDB-lite"/>
    </source>
</evidence>
<feature type="compositionally biased region" description="Low complexity" evidence="1">
    <location>
        <begin position="18"/>
        <end position="31"/>
    </location>
</feature>
<dbReference type="Proteomes" id="UP000736787">
    <property type="component" value="Unassembled WGS sequence"/>
</dbReference>
<feature type="compositionally biased region" description="Polar residues" evidence="1">
    <location>
        <begin position="1"/>
        <end position="10"/>
    </location>
</feature>
<accession>A0A8T1EL85</accession>
<proteinExistence type="predicted"/>
<gene>
    <name evidence="2" type="ORF">PC117_g346</name>
</gene>
<dbReference type="AlphaFoldDB" id="A0A8T1EL85"/>
<evidence type="ECO:0000313" key="3">
    <source>
        <dbReference type="Proteomes" id="UP000736787"/>
    </source>
</evidence>
<comment type="caution">
    <text evidence="2">The sequence shown here is derived from an EMBL/GenBank/DDBJ whole genome shotgun (WGS) entry which is preliminary data.</text>
</comment>
<dbReference type="EMBL" id="RCMK01000004">
    <property type="protein sequence ID" value="KAG2955501.1"/>
    <property type="molecule type" value="Genomic_DNA"/>
</dbReference>
<feature type="region of interest" description="Disordered" evidence="1">
    <location>
        <begin position="1"/>
        <end position="31"/>
    </location>
</feature>
<evidence type="ECO:0000313" key="2">
    <source>
        <dbReference type="EMBL" id="KAG2955501.1"/>
    </source>
</evidence>
<name>A0A8T1EL85_9STRA</name>
<organism evidence="2 3">
    <name type="scientific">Phytophthora cactorum</name>
    <dbReference type="NCBI Taxonomy" id="29920"/>
    <lineage>
        <taxon>Eukaryota</taxon>
        <taxon>Sar</taxon>
        <taxon>Stramenopiles</taxon>
        <taxon>Oomycota</taxon>
        <taxon>Peronosporomycetes</taxon>
        <taxon>Peronosporales</taxon>
        <taxon>Peronosporaceae</taxon>
        <taxon>Phytophthora</taxon>
    </lineage>
</organism>
<reference evidence="2" key="1">
    <citation type="submission" date="2018-10" db="EMBL/GenBank/DDBJ databases">
        <title>Effector identification in a new, highly contiguous assembly of the strawberry crown rot pathogen Phytophthora cactorum.</title>
        <authorList>
            <person name="Armitage A.D."/>
            <person name="Nellist C.F."/>
            <person name="Bates H."/>
            <person name="Vickerstaff R.J."/>
            <person name="Harrison R.J."/>
        </authorList>
    </citation>
    <scope>NUCLEOTIDE SEQUENCE</scope>
    <source>
        <strain evidence="2">4040</strain>
    </source>
</reference>